<feature type="region of interest" description="Disordered" evidence="1">
    <location>
        <begin position="71"/>
        <end position="103"/>
    </location>
</feature>
<dbReference type="EMBL" id="QZWG01000012">
    <property type="protein sequence ID" value="RZB76338.1"/>
    <property type="molecule type" value="Genomic_DNA"/>
</dbReference>
<evidence type="ECO:0000313" key="3">
    <source>
        <dbReference type="EMBL" id="RZB76338.1"/>
    </source>
</evidence>
<keyword evidence="2" id="KW-0812">Transmembrane</keyword>
<evidence type="ECO:0000313" key="4">
    <source>
        <dbReference type="Proteomes" id="UP000289340"/>
    </source>
</evidence>
<dbReference type="AlphaFoldDB" id="A0A445HRM1"/>
<proteinExistence type="predicted"/>
<dbReference type="Proteomes" id="UP000289340">
    <property type="component" value="Chromosome 12"/>
</dbReference>
<keyword evidence="2" id="KW-0472">Membrane</keyword>
<feature type="transmembrane region" description="Helical" evidence="2">
    <location>
        <begin position="6"/>
        <end position="26"/>
    </location>
</feature>
<protein>
    <submittedName>
        <fullName evidence="3">3-dehydrosphinganine reductase TSC10B</fullName>
    </submittedName>
</protein>
<organism evidence="3 4">
    <name type="scientific">Glycine soja</name>
    <name type="common">Wild soybean</name>
    <dbReference type="NCBI Taxonomy" id="3848"/>
    <lineage>
        <taxon>Eukaryota</taxon>
        <taxon>Viridiplantae</taxon>
        <taxon>Streptophyta</taxon>
        <taxon>Embryophyta</taxon>
        <taxon>Tracheophyta</taxon>
        <taxon>Spermatophyta</taxon>
        <taxon>Magnoliopsida</taxon>
        <taxon>eudicotyledons</taxon>
        <taxon>Gunneridae</taxon>
        <taxon>Pentapetalae</taxon>
        <taxon>rosids</taxon>
        <taxon>fabids</taxon>
        <taxon>Fabales</taxon>
        <taxon>Fabaceae</taxon>
        <taxon>Papilionoideae</taxon>
        <taxon>50 kb inversion clade</taxon>
        <taxon>NPAAA clade</taxon>
        <taxon>indigoferoid/millettioid clade</taxon>
        <taxon>Phaseoleae</taxon>
        <taxon>Glycine</taxon>
        <taxon>Glycine subgen. Soja</taxon>
    </lineage>
</organism>
<feature type="compositionally biased region" description="Gly residues" evidence="1">
    <location>
        <begin position="89"/>
        <end position="101"/>
    </location>
</feature>
<evidence type="ECO:0000256" key="1">
    <source>
        <dbReference type="SAM" id="MobiDB-lite"/>
    </source>
</evidence>
<keyword evidence="2" id="KW-1133">Transmembrane helix</keyword>
<gene>
    <name evidence="3" type="ORF">D0Y65_034704</name>
</gene>
<name>A0A445HRM1_GLYSO</name>
<accession>A0A445HRM1</accession>
<sequence length="129" mass="14131">MADANFAFLVLFLLPAFLLTVLYFLVRPRPVKIPIKNRHVFITGGSSGIGWHWHTPSRGGGRARLHPRAVVGEAGEGAQRDPPRHGDRGGGVSGGRAGLRGGEVRGDDAGPIDVLLTACWWRWSWSRWN</sequence>
<evidence type="ECO:0000256" key="2">
    <source>
        <dbReference type="SAM" id="Phobius"/>
    </source>
</evidence>
<comment type="caution">
    <text evidence="3">The sequence shown here is derived from an EMBL/GenBank/DDBJ whole genome shotgun (WGS) entry which is preliminary data.</text>
</comment>
<reference evidence="3 4" key="1">
    <citation type="submission" date="2018-09" db="EMBL/GenBank/DDBJ databases">
        <title>A high-quality reference genome of wild soybean provides a powerful tool to mine soybean genomes.</title>
        <authorList>
            <person name="Xie M."/>
            <person name="Chung C.Y.L."/>
            <person name="Li M.-W."/>
            <person name="Wong F.-L."/>
            <person name="Chan T.-F."/>
            <person name="Lam H.-M."/>
        </authorList>
    </citation>
    <scope>NUCLEOTIDE SEQUENCE [LARGE SCALE GENOMIC DNA]</scope>
    <source>
        <strain evidence="4">cv. W05</strain>
        <tissue evidence="3">Hypocotyl of etiolated seedlings</tissue>
    </source>
</reference>
<keyword evidence="4" id="KW-1185">Reference proteome</keyword>
<feature type="compositionally biased region" description="Basic and acidic residues" evidence="1">
    <location>
        <begin position="78"/>
        <end position="88"/>
    </location>
</feature>